<protein>
    <submittedName>
        <fullName evidence="11">ABC transporter permease</fullName>
    </submittedName>
</protein>
<keyword evidence="7 8" id="KW-0472">Membrane</keyword>
<dbReference type="InterPro" id="IPR035906">
    <property type="entry name" value="MetI-like_sf"/>
</dbReference>
<comment type="subcellular location">
    <subcellularLocation>
        <location evidence="1">Cell inner membrane</location>
        <topology evidence="1">Multi-pass membrane protein</topology>
    </subcellularLocation>
    <subcellularLocation>
        <location evidence="8">Cell membrane</location>
        <topology evidence="8">Multi-pass membrane protein</topology>
    </subcellularLocation>
</comment>
<feature type="domain" description="ABC transmembrane type-1" evidence="10">
    <location>
        <begin position="86"/>
        <end position="273"/>
    </location>
</feature>
<dbReference type="GO" id="GO:0055085">
    <property type="term" value="P:transmembrane transport"/>
    <property type="evidence" value="ECO:0007669"/>
    <property type="project" value="InterPro"/>
</dbReference>
<dbReference type="InterPro" id="IPR000515">
    <property type="entry name" value="MetI-like"/>
</dbReference>
<keyword evidence="2 8" id="KW-0813">Transport</keyword>
<dbReference type="GO" id="GO:0005886">
    <property type="term" value="C:plasma membrane"/>
    <property type="evidence" value="ECO:0007669"/>
    <property type="project" value="UniProtKB-SubCell"/>
</dbReference>
<feature type="transmembrane region" description="Helical" evidence="8">
    <location>
        <begin position="91"/>
        <end position="110"/>
    </location>
</feature>
<evidence type="ECO:0000256" key="6">
    <source>
        <dbReference type="ARBA" id="ARBA00022989"/>
    </source>
</evidence>
<accession>A0A3E0VUB7</accession>
<keyword evidence="5 8" id="KW-0812">Transmembrane</keyword>
<dbReference type="SUPFAM" id="SSF161098">
    <property type="entry name" value="MetI-like"/>
    <property type="match status" value="1"/>
</dbReference>
<dbReference type="RefSeq" id="WP_116412193.1">
    <property type="nucleotide sequence ID" value="NZ_NBXB01000034.1"/>
</dbReference>
<gene>
    <name evidence="11" type="ORF">B7R22_13350</name>
</gene>
<evidence type="ECO:0000256" key="8">
    <source>
        <dbReference type="RuleBase" id="RU363032"/>
    </source>
</evidence>
<comment type="similarity">
    <text evidence="8">Belongs to the binding-protein-dependent transport system permease family.</text>
</comment>
<evidence type="ECO:0000256" key="4">
    <source>
        <dbReference type="ARBA" id="ARBA00022519"/>
    </source>
</evidence>
<feature type="transmembrane region" description="Helical" evidence="8">
    <location>
        <begin position="33"/>
        <end position="54"/>
    </location>
</feature>
<evidence type="ECO:0000313" key="12">
    <source>
        <dbReference type="Proteomes" id="UP000256541"/>
    </source>
</evidence>
<feature type="compositionally biased region" description="Low complexity" evidence="9">
    <location>
        <begin position="1"/>
        <end position="15"/>
    </location>
</feature>
<dbReference type="EMBL" id="NBXB01000034">
    <property type="protein sequence ID" value="RFA13632.1"/>
    <property type="molecule type" value="Genomic_DNA"/>
</dbReference>
<dbReference type="AlphaFoldDB" id="A0A3E0VUB7"/>
<reference evidence="11 12" key="1">
    <citation type="submission" date="2017-04" db="EMBL/GenBank/DDBJ databases">
        <title>Comparative genome analysis of Subtercola boreus.</title>
        <authorList>
            <person name="Cho Y.-J."/>
            <person name="Cho A."/>
            <person name="Kim O.-S."/>
            <person name="Lee J.-I."/>
        </authorList>
    </citation>
    <scope>NUCLEOTIDE SEQUENCE [LARGE SCALE GENOMIC DNA]</scope>
    <source>
        <strain evidence="11 12">P27479</strain>
    </source>
</reference>
<keyword evidence="6 8" id="KW-1133">Transmembrane helix</keyword>
<evidence type="ECO:0000259" key="10">
    <source>
        <dbReference type="PROSITE" id="PS50928"/>
    </source>
</evidence>
<feature type="transmembrane region" description="Helical" evidence="8">
    <location>
        <begin position="122"/>
        <end position="145"/>
    </location>
</feature>
<keyword evidence="3" id="KW-1003">Cell membrane</keyword>
<dbReference type="CDD" id="cd06261">
    <property type="entry name" value="TM_PBP2"/>
    <property type="match status" value="1"/>
</dbReference>
<evidence type="ECO:0000256" key="9">
    <source>
        <dbReference type="SAM" id="MobiDB-lite"/>
    </source>
</evidence>
<dbReference type="Proteomes" id="UP000256541">
    <property type="component" value="Unassembled WGS sequence"/>
</dbReference>
<proteinExistence type="inferred from homology"/>
<feature type="transmembrane region" description="Helical" evidence="8">
    <location>
        <begin position="255"/>
        <end position="276"/>
    </location>
</feature>
<evidence type="ECO:0000256" key="2">
    <source>
        <dbReference type="ARBA" id="ARBA00022448"/>
    </source>
</evidence>
<keyword evidence="4" id="KW-0997">Cell inner membrane</keyword>
<name>A0A3E0VUB7_9MICO</name>
<feature type="region of interest" description="Disordered" evidence="9">
    <location>
        <begin position="1"/>
        <end position="23"/>
    </location>
</feature>
<feature type="transmembrane region" description="Helical" evidence="8">
    <location>
        <begin position="151"/>
        <end position="172"/>
    </location>
</feature>
<evidence type="ECO:0000256" key="7">
    <source>
        <dbReference type="ARBA" id="ARBA00023136"/>
    </source>
</evidence>
<sequence length="334" mass="34874">MSGARVDARGAATRGRTAEPRVGAAPSRLTRTIILSVVGLVFAIPIVAMIQFTFRDGLSGSYTLGHWTGLADPAVNTKYAPLVTALGNSGVLVVVTVLLVLVLLLPTMVLVELRFPRLRRVLEFVCIVPITVPAIVLVVGLVPVYSVVVKVAGSSIWSLGFAYGVTVLPYAYRAIQANLGTVDVITLSEAARSLGAGWATVLFRVILPNLRRGMLAAAFISVAVVLGEFTIASLLNRVNLQTALVLISKSDPYVAVIFSLLALGFAFVLLLLIGRLSTVGAGRTHRPRRPSDAGNVALPVAAGSLSPATVVLPAAVLPAPGAVPPVPAAERANR</sequence>
<dbReference type="PANTHER" id="PTHR43357">
    <property type="entry name" value="INNER MEMBRANE ABC TRANSPORTER PERMEASE PROTEIN YDCV"/>
    <property type="match status" value="1"/>
</dbReference>
<evidence type="ECO:0000256" key="5">
    <source>
        <dbReference type="ARBA" id="ARBA00022692"/>
    </source>
</evidence>
<comment type="caution">
    <text evidence="11">The sequence shown here is derived from an EMBL/GenBank/DDBJ whole genome shotgun (WGS) entry which is preliminary data.</text>
</comment>
<dbReference type="PROSITE" id="PS50928">
    <property type="entry name" value="ABC_TM1"/>
    <property type="match status" value="1"/>
</dbReference>
<dbReference type="PANTHER" id="PTHR43357:SF4">
    <property type="entry name" value="INNER MEMBRANE ABC TRANSPORTER PERMEASE PROTEIN YDCV"/>
    <property type="match status" value="1"/>
</dbReference>
<evidence type="ECO:0000313" key="11">
    <source>
        <dbReference type="EMBL" id="RFA13632.1"/>
    </source>
</evidence>
<dbReference type="Gene3D" id="1.10.3720.10">
    <property type="entry name" value="MetI-like"/>
    <property type="match status" value="1"/>
</dbReference>
<dbReference type="Pfam" id="PF00528">
    <property type="entry name" value="BPD_transp_1"/>
    <property type="match status" value="1"/>
</dbReference>
<dbReference type="OrthoDB" id="5622164at2"/>
<evidence type="ECO:0000256" key="3">
    <source>
        <dbReference type="ARBA" id="ARBA00022475"/>
    </source>
</evidence>
<evidence type="ECO:0000256" key="1">
    <source>
        <dbReference type="ARBA" id="ARBA00004429"/>
    </source>
</evidence>
<organism evidence="11 12">
    <name type="scientific">Subtercola boreus</name>
    <dbReference type="NCBI Taxonomy" id="120213"/>
    <lineage>
        <taxon>Bacteria</taxon>
        <taxon>Bacillati</taxon>
        <taxon>Actinomycetota</taxon>
        <taxon>Actinomycetes</taxon>
        <taxon>Micrococcales</taxon>
        <taxon>Microbacteriaceae</taxon>
        <taxon>Subtercola</taxon>
    </lineage>
</organism>
<feature type="transmembrane region" description="Helical" evidence="8">
    <location>
        <begin position="296"/>
        <end position="317"/>
    </location>
</feature>
<feature type="transmembrane region" description="Helical" evidence="8">
    <location>
        <begin position="214"/>
        <end position="235"/>
    </location>
</feature>